<dbReference type="PATRIC" id="fig|1427984.3.peg.278"/>
<dbReference type="EC" id="2.3.1.275" evidence="10"/>
<evidence type="ECO:0000256" key="1">
    <source>
        <dbReference type="ARBA" id="ARBA00022475"/>
    </source>
</evidence>
<dbReference type="Pfam" id="PF02660">
    <property type="entry name" value="G3P_acyltransf"/>
    <property type="match status" value="1"/>
</dbReference>
<dbReference type="HAMAP" id="MF_01043">
    <property type="entry name" value="PlsY"/>
    <property type="match status" value="1"/>
</dbReference>
<evidence type="ECO:0000256" key="5">
    <source>
        <dbReference type="ARBA" id="ARBA00022989"/>
    </source>
</evidence>
<dbReference type="GO" id="GO:0005886">
    <property type="term" value="C:plasma membrane"/>
    <property type="evidence" value="ECO:0007669"/>
    <property type="project" value="UniProtKB-SubCell"/>
</dbReference>
<keyword evidence="8 10" id="KW-0594">Phospholipid biosynthesis</keyword>
<organism evidence="11 12">
    <name type="scientific">Candidatus Hepatoplasma crinochetorum Av</name>
    <dbReference type="NCBI Taxonomy" id="1427984"/>
    <lineage>
        <taxon>Bacteria</taxon>
        <taxon>Bacillati</taxon>
        <taxon>Mycoplasmatota</taxon>
        <taxon>Mollicutes</taxon>
        <taxon>Candidatus Hepatoplasmataceae</taxon>
        <taxon>Candidatus Hepatoplasma</taxon>
    </lineage>
</organism>
<keyword evidence="6 10" id="KW-0443">Lipid metabolism</keyword>
<keyword evidence="1 10" id="KW-1003">Cell membrane</keyword>
<dbReference type="AlphaFoldDB" id="W8GJK4"/>
<evidence type="ECO:0000313" key="12">
    <source>
        <dbReference type="Proteomes" id="UP000019450"/>
    </source>
</evidence>
<dbReference type="eggNOG" id="COG0344">
    <property type="taxonomic scope" value="Bacteria"/>
</dbReference>
<evidence type="ECO:0000256" key="10">
    <source>
        <dbReference type="HAMAP-Rule" id="MF_01043"/>
    </source>
</evidence>
<comment type="catalytic activity">
    <reaction evidence="10">
        <text>an acyl phosphate + sn-glycerol 3-phosphate = a 1-acyl-sn-glycero-3-phosphate + phosphate</text>
        <dbReference type="Rhea" id="RHEA:34075"/>
        <dbReference type="ChEBI" id="CHEBI:43474"/>
        <dbReference type="ChEBI" id="CHEBI:57597"/>
        <dbReference type="ChEBI" id="CHEBI:57970"/>
        <dbReference type="ChEBI" id="CHEBI:59918"/>
        <dbReference type="EC" id="2.3.1.275"/>
    </reaction>
</comment>
<dbReference type="GO" id="GO:0043772">
    <property type="term" value="F:acyl-phosphate glycerol-3-phosphate acyltransferase activity"/>
    <property type="evidence" value="ECO:0007669"/>
    <property type="project" value="UniProtKB-UniRule"/>
</dbReference>
<keyword evidence="11" id="KW-0012">Acyltransferase</keyword>
<keyword evidence="3 10" id="KW-0808">Transferase</keyword>
<dbReference type="PANTHER" id="PTHR30309">
    <property type="entry name" value="INNER MEMBRANE PROTEIN YGIH"/>
    <property type="match status" value="1"/>
</dbReference>
<evidence type="ECO:0000256" key="8">
    <source>
        <dbReference type="ARBA" id="ARBA00023209"/>
    </source>
</evidence>
<evidence type="ECO:0000256" key="4">
    <source>
        <dbReference type="ARBA" id="ARBA00022692"/>
    </source>
</evidence>
<keyword evidence="7 10" id="KW-0472">Membrane</keyword>
<keyword evidence="12" id="KW-1185">Reference proteome</keyword>
<gene>
    <name evidence="10 11" type="primary">plsY</name>
    <name evidence="11" type="ORF">X271_00291</name>
</gene>
<evidence type="ECO:0000313" key="11">
    <source>
        <dbReference type="EMBL" id="AHK22397.1"/>
    </source>
</evidence>
<comment type="pathway">
    <text evidence="10">Lipid metabolism; phospholipid metabolism.</text>
</comment>
<dbReference type="HOGENOM" id="CLU_081254_4_0_14"/>
<evidence type="ECO:0000256" key="6">
    <source>
        <dbReference type="ARBA" id="ARBA00023098"/>
    </source>
</evidence>
<sequence length="235" mass="26569">MEVFLGLLLYSIIAYFVGSINAGQLISRYKKVDLGEIGSKNYGATNAGRTFGKEAFILVFLFDFLKAFIVAIIFTELSENLDYNNGDNIFMAVTNYIAIAVFFVIVGHLWPIWFKFKGGKGVATTFGLMLAINWIFCAIGGIIFLIIYFSTNRTVTYSSLGAVFAITILGTFNPLLNSAWPLFDWSRTINASAILWLSFILVIYKHKSNIIVIYNETKENRKMKKEIKKKLKNKN</sequence>
<accession>W8GJK4</accession>
<dbReference type="OrthoDB" id="9777124at2"/>
<dbReference type="Proteomes" id="UP000019450">
    <property type="component" value="Chromosome"/>
</dbReference>
<reference evidence="11 12" key="1">
    <citation type="journal article" date="2014" name="Genome Biol. Evol.">
        <title>Phylogenomics of "Candidatus Hepatoplasma crinochetorum," a Lineage of Mollicutes Associated with Noninsect Arthropods.</title>
        <authorList>
            <person name="Leclercq S."/>
            <person name="Dittmer J."/>
            <person name="Bouchon D."/>
            <person name="Cordaux R."/>
        </authorList>
    </citation>
    <scope>NUCLEOTIDE SEQUENCE [LARGE SCALE GENOMIC DNA]</scope>
    <source>
        <strain evidence="11 12">Av</strain>
    </source>
</reference>
<evidence type="ECO:0000256" key="7">
    <source>
        <dbReference type="ARBA" id="ARBA00023136"/>
    </source>
</evidence>
<protein>
    <recommendedName>
        <fullName evidence="10">Glycerol-3-phosphate acyltransferase</fullName>
    </recommendedName>
    <alternativeName>
        <fullName evidence="10">Acyl-PO4 G3P acyltransferase</fullName>
    </alternativeName>
    <alternativeName>
        <fullName evidence="10">Acyl-phosphate--glycerol-3-phosphate acyltransferase</fullName>
    </alternativeName>
    <alternativeName>
        <fullName evidence="10">G3P acyltransferase</fullName>
        <shortName evidence="10">GPAT</shortName>
        <ecNumber evidence="10">2.3.1.275</ecNumber>
    </alternativeName>
    <alternativeName>
        <fullName evidence="10">Lysophosphatidic acid synthase</fullName>
        <shortName evidence="10">LPA synthase</shortName>
    </alternativeName>
</protein>
<comment type="function">
    <text evidence="10">Catalyzes the transfer of an acyl group from acyl-phosphate (acyl-PO(4)) to glycerol-3-phosphate (G3P) to form lysophosphatidic acid (LPA). This enzyme utilizes acyl-phosphate as fatty acyl donor, but not acyl-CoA or acyl-ACP.</text>
</comment>
<comment type="subunit">
    <text evidence="10">Probably interacts with PlsX.</text>
</comment>
<dbReference type="STRING" id="1427984.X271_00291"/>
<dbReference type="SMART" id="SM01207">
    <property type="entry name" value="G3P_acyltransf"/>
    <property type="match status" value="1"/>
</dbReference>
<feature type="transmembrane region" description="Helical" evidence="10">
    <location>
        <begin position="126"/>
        <end position="148"/>
    </location>
</feature>
<dbReference type="UniPathway" id="UPA00085"/>
<dbReference type="KEGG" id="hcr:X271_00291"/>
<dbReference type="GO" id="GO:0008654">
    <property type="term" value="P:phospholipid biosynthetic process"/>
    <property type="evidence" value="ECO:0007669"/>
    <property type="project" value="UniProtKB-UniRule"/>
</dbReference>
<evidence type="ECO:0000256" key="2">
    <source>
        <dbReference type="ARBA" id="ARBA00022516"/>
    </source>
</evidence>
<proteinExistence type="inferred from homology"/>
<dbReference type="PANTHER" id="PTHR30309:SF0">
    <property type="entry name" value="GLYCEROL-3-PHOSPHATE ACYLTRANSFERASE-RELATED"/>
    <property type="match status" value="1"/>
</dbReference>
<dbReference type="InterPro" id="IPR003811">
    <property type="entry name" value="G3P_acylTferase_PlsY"/>
</dbReference>
<dbReference type="RefSeq" id="WP_025208694.1">
    <property type="nucleotide sequence ID" value="NZ_CP006932.1"/>
</dbReference>
<feature type="transmembrane region" description="Helical" evidence="10">
    <location>
        <begin position="55"/>
        <end position="77"/>
    </location>
</feature>
<feature type="transmembrane region" description="Helical" evidence="10">
    <location>
        <begin position="89"/>
        <end position="114"/>
    </location>
</feature>
<keyword evidence="2 10" id="KW-0444">Lipid biosynthesis</keyword>
<comment type="subcellular location">
    <subcellularLocation>
        <location evidence="10">Cell membrane</location>
        <topology evidence="10">Multi-pass membrane protein</topology>
    </subcellularLocation>
</comment>
<feature type="transmembrane region" description="Helical" evidence="10">
    <location>
        <begin position="188"/>
        <end position="204"/>
    </location>
</feature>
<keyword evidence="9 10" id="KW-1208">Phospholipid metabolism</keyword>
<dbReference type="EMBL" id="CP006932">
    <property type="protein sequence ID" value="AHK22397.1"/>
    <property type="molecule type" value="Genomic_DNA"/>
</dbReference>
<keyword evidence="5 10" id="KW-1133">Transmembrane helix</keyword>
<keyword evidence="4 10" id="KW-0812">Transmembrane</keyword>
<name>W8GJK4_9MOLU</name>
<evidence type="ECO:0000256" key="3">
    <source>
        <dbReference type="ARBA" id="ARBA00022679"/>
    </source>
</evidence>
<comment type="similarity">
    <text evidence="10">Belongs to the PlsY family.</text>
</comment>
<evidence type="ECO:0000256" key="9">
    <source>
        <dbReference type="ARBA" id="ARBA00023264"/>
    </source>
</evidence>
<feature type="transmembrane region" description="Helical" evidence="10">
    <location>
        <begin position="155"/>
        <end position="176"/>
    </location>
</feature>